<reference evidence="1 2" key="1">
    <citation type="journal article" date="2021" name="Commun. Biol.">
        <title>The genome of Shorea leprosula (Dipterocarpaceae) highlights the ecological relevance of drought in aseasonal tropical rainforests.</title>
        <authorList>
            <person name="Ng K.K.S."/>
            <person name="Kobayashi M.J."/>
            <person name="Fawcett J.A."/>
            <person name="Hatakeyama M."/>
            <person name="Paape T."/>
            <person name="Ng C.H."/>
            <person name="Ang C.C."/>
            <person name="Tnah L.H."/>
            <person name="Lee C.T."/>
            <person name="Nishiyama T."/>
            <person name="Sese J."/>
            <person name="O'Brien M.J."/>
            <person name="Copetti D."/>
            <person name="Mohd Noor M.I."/>
            <person name="Ong R.C."/>
            <person name="Putra M."/>
            <person name="Sireger I.Z."/>
            <person name="Indrioko S."/>
            <person name="Kosugi Y."/>
            <person name="Izuno A."/>
            <person name="Isagi Y."/>
            <person name="Lee S.L."/>
            <person name="Shimizu K.K."/>
        </authorList>
    </citation>
    <scope>NUCLEOTIDE SEQUENCE [LARGE SCALE GENOMIC DNA]</scope>
    <source>
        <strain evidence="1">214</strain>
    </source>
</reference>
<evidence type="ECO:0000313" key="2">
    <source>
        <dbReference type="Proteomes" id="UP001054252"/>
    </source>
</evidence>
<dbReference type="Proteomes" id="UP001054252">
    <property type="component" value="Unassembled WGS sequence"/>
</dbReference>
<dbReference type="EMBL" id="BPVZ01000118">
    <property type="protein sequence ID" value="GKV36726.1"/>
    <property type="molecule type" value="Genomic_DNA"/>
</dbReference>
<name>A0AAV5LHA8_9ROSI</name>
<sequence length="35" mass="3409">MGGSSSEPRNFPSLSAESGSALLCSVLPPAALDCG</sequence>
<gene>
    <name evidence="1" type="ORF">SLEP1_g44825</name>
</gene>
<organism evidence="1 2">
    <name type="scientific">Rubroshorea leprosula</name>
    <dbReference type="NCBI Taxonomy" id="152421"/>
    <lineage>
        <taxon>Eukaryota</taxon>
        <taxon>Viridiplantae</taxon>
        <taxon>Streptophyta</taxon>
        <taxon>Embryophyta</taxon>
        <taxon>Tracheophyta</taxon>
        <taxon>Spermatophyta</taxon>
        <taxon>Magnoliopsida</taxon>
        <taxon>eudicotyledons</taxon>
        <taxon>Gunneridae</taxon>
        <taxon>Pentapetalae</taxon>
        <taxon>rosids</taxon>
        <taxon>malvids</taxon>
        <taxon>Malvales</taxon>
        <taxon>Dipterocarpaceae</taxon>
        <taxon>Rubroshorea</taxon>
    </lineage>
</organism>
<comment type="caution">
    <text evidence="1">The sequence shown here is derived from an EMBL/GenBank/DDBJ whole genome shotgun (WGS) entry which is preliminary data.</text>
</comment>
<accession>A0AAV5LHA8</accession>
<evidence type="ECO:0000313" key="1">
    <source>
        <dbReference type="EMBL" id="GKV36726.1"/>
    </source>
</evidence>
<dbReference type="AlphaFoldDB" id="A0AAV5LHA8"/>
<protein>
    <submittedName>
        <fullName evidence="1">Uncharacterized protein</fullName>
    </submittedName>
</protein>
<proteinExistence type="predicted"/>
<keyword evidence="2" id="KW-1185">Reference proteome</keyword>